<dbReference type="GO" id="GO:0003677">
    <property type="term" value="F:DNA binding"/>
    <property type="evidence" value="ECO:0007669"/>
    <property type="project" value="UniProtKB-KW"/>
</dbReference>
<comment type="caution">
    <text evidence="1">The sequence shown here is derived from an EMBL/GenBank/DDBJ whole genome shotgun (WGS) entry which is preliminary data.</text>
</comment>
<evidence type="ECO:0000313" key="1">
    <source>
        <dbReference type="EMBL" id="MBP2170667.1"/>
    </source>
</evidence>
<dbReference type="Proteomes" id="UP001195624">
    <property type="component" value="Unassembled WGS sequence"/>
</dbReference>
<keyword evidence="1" id="KW-0238">DNA-binding</keyword>
<dbReference type="RefSeq" id="WP_017799062.1">
    <property type="nucleotide sequence ID" value="NZ_JAGGMQ010000001.1"/>
</dbReference>
<accession>A0ABS4PDI0</accession>
<reference evidence="2" key="1">
    <citation type="submission" date="2023-07" db="EMBL/GenBank/DDBJ databases">
        <title>Genome mining of underrepresented organisms for secondary metabolites.</title>
        <authorList>
            <person name="D'Agostino P.M."/>
        </authorList>
    </citation>
    <scope>NUCLEOTIDE SEQUENCE [LARGE SCALE GENOMIC DNA]</scope>
    <source>
        <strain evidence="2">WS4403</strain>
    </source>
</reference>
<sequence length="255" mass="29269">MDIHTCQQASASRSFSNAVSSNLDLSYYDISFSVIDTQSLRVVAVTSNYEWHLCYWGYDLDKELNQRLITGVRTWNNYDLSHATVFAKCLPERNTKIDICTRHGACFEIMSVSSSNEMEFTQIISLMRLKPAISAMARNLCRKKQDELSLPLRSRETGRVVEKVAAISLINHDIWQFGHLTFTRLEMDSIRQLLMCRSMKEIAWAHQCSVKTEHNRLNNIKMKAGCPHHPNSSLFDILNRNGVTQACLENFTISR</sequence>
<name>A0ABS4PDI0_9GAMM</name>
<protein>
    <submittedName>
        <fullName evidence="1">DNA-binding CsgD family transcriptional regulator</fullName>
    </submittedName>
</protein>
<organism evidence="1 2">
    <name type="scientific">Winslowiella toletana</name>
    <dbReference type="NCBI Taxonomy" id="92490"/>
    <lineage>
        <taxon>Bacteria</taxon>
        <taxon>Pseudomonadati</taxon>
        <taxon>Pseudomonadota</taxon>
        <taxon>Gammaproteobacteria</taxon>
        <taxon>Enterobacterales</taxon>
        <taxon>Erwiniaceae</taxon>
        <taxon>Winslowiella</taxon>
    </lineage>
</organism>
<dbReference type="EMBL" id="JAGGMQ010000001">
    <property type="protein sequence ID" value="MBP2170667.1"/>
    <property type="molecule type" value="Genomic_DNA"/>
</dbReference>
<evidence type="ECO:0000313" key="2">
    <source>
        <dbReference type="Proteomes" id="UP001195624"/>
    </source>
</evidence>
<dbReference type="InterPro" id="IPR016032">
    <property type="entry name" value="Sig_transdc_resp-reg_C-effctor"/>
</dbReference>
<keyword evidence="2" id="KW-1185">Reference proteome</keyword>
<proteinExistence type="predicted"/>
<dbReference type="SUPFAM" id="SSF46894">
    <property type="entry name" value="C-terminal effector domain of the bipartite response regulators"/>
    <property type="match status" value="1"/>
</dbReference>
<gene>
    <name evidence="1" type="ORF">J2125_003859</name>
</gene>